<dbReference type="EMBL" id="OZ034820">
    <property type="protein sequence ID" value="CAL1398806.1"/>
    <property type="molecule type" value="Genomic_DNA"/>
</dbReference>
<dbReference type="AlphaFoldDB" id="A0AAV2FKH1"/>
<dbReference type="Proteomes" id="UP001497516">
    <property type="component" value="Chromosome 7"/>
</dbReference>
<accession>A0AAV2FKH1</accession>
<gene>
    <name evidence="1" type="ORF">LTRI10_LOCUS39019</name>
</gene>
<proteinExistence type="predicted"/>
<evidence type="ECO:0000313" key="2">
    <source>
        <dbReference type="Proteomes" id="UP001497516"/>
    </source>
</evidence>
<reference evidence="1 2" key="1">
    <citation type="submission" date="2024-04" db="EMBL/GenBank/DDBJ databases">
        <authorList>
            <person name="Fracassetti M."/>
        </authorList>
    </citation>
    <scope>NUCLEOTIDE SEQUENCE [LARGE SCALE GENOMIC DNA]</scope>
</reference>
<organism evidence="1 2">
    <name type="scientific">Linum trigynum</name>
    <dbReference type="NCBI Taxonomy" id="586398"/>
    <lineage>
        <taxon>Eukaryota</taxon>
        <taxon>Viridiplantae</taxon>
        <taxon>Streptophyta</taxon>
        <taxon>Embryophyta</taxon>
        <taxon>Tracheophyta</taxon>
        <taxon>Spermatophyta</taxon>
        <taxon>Magnoliopsida</taxon>
        <taxon>eudicotyledons</taxon>
        <taxon>Gunneridae</taxon>
        <taxon>Pentapetalae</taxon>
        <taxon>rosids</taxon>
        <taxon>fabids</taxon>
        <taxon>Malpighiales</taxon>
        <taxon>Linaceae</taxon>
        <taxon>Linum</taxon>
    </lineage>
</organism>
<protein>
    <submittedName>
        <fullName evidence="1">Uncharacterized protein</fullName>
    </submittedName>
</protein>
<sequence>MLVTNNVVEIPRRAPGQRLTKSSTRDPLAALEKRVSRVEVKVTEDVVVMEDLGTNFNQIQGDVQGMTARLTSLEIGNDGLREELVALINNTISNSMSNAIEVVKETVQVDLAIVIVYY</sequence>
<keyword evidence="2" id="KW-1185">Reference proteome</keyword>
<name>A0AAV2FKH1_9ROSI</name>
<evidence type="ECO:0000313" key="1">
    <source>
        <dbReference type="EMBL" id="CAL1398806.1"/>
    </source>
</evidence>